<reference evidence="1" key="1">
    <citation type="submission" date="2022-04" db="EMBL/GenBank/DDBJ databases">
        <title>Chromosome-scale genome assembly of Holotrichia oblita Faldermann.</title>
        <authorList>
            <person name="Rongchong L."/>
        </authorList>
    </citation>
    <scope>NUCLEOTIDE SEQUENCE</scope>
    <source>
        <strain evidence="1">81SQS9</strain>
    </source>
</reference>
<sequence length="661" mass="73562">MKVAIALTVVLIVALPVNSFHKYNFTTDNIPRLRYLPVEDKNGNIHYEDLWQKFVPLNAVTENVRMYLYTPKNPEKPVILPADGSISLFSTHFNADLDNFILVHGWTKNYEAPMNVAIKSAIQNVTYANIFVVDWSDIAENSRYNAAAAEVKNIGEILGNYIHRHVMTLHNLSSSKFRFICHSMGAHICGGAGARIKALSGSLVASIVALDPAAPGFEFPFWIPSDLPFFYESESIDTNDASFVQVIHTSFFLGFTHSIGHADYFPNGWLIIVQPGCPSFPYIWCSHSRAFEFYAESIYPSSNFTSRSCNREERRKLLGSDDQPVSLMGQLYVDTEASGRYCLDTNSEPPYAQVKSYLRHYDSEEKDPFRIHFMPEMDENGTLTAEDLWQDVIALNATAKDVTIYLYTPKNPTEPSILPVAQSIPLSDTPFNPSFPTFFITHGWRNNYESSINSLIKAAILNVTDANVFVNDWSPIAGNILYKLAALEVENVGQVLGNYIYDFLIAPYNISSSELRLIGHSLGAHISGVIASQIKVRSGSVVASVVALDPAAPLFGIAFPDDTIDISYAAFVQVIHTSHLGIHSALGHADYYPNCGKMQPGCGLDIAAACSHSRAYEFYAESIYESTTFTSLLCQHFWAYVLEFCTNNPQSFMGGLYVDTK</sequence>
<gene>
    <name evidence="1" type="ORF">MML48_2g00009253</name>
</gene>
<dbReference type="EMBL" id="CM043016">
    <property type="protein sequence ID" value="KAI4468893.1"/>
    <property type="molecule type" value="Genomic_DNA"/>
</dbReference>
<dbReference type="Proteomes" id="UP001056778">
    <property type="component" value="Chromosome 2"/>
</dbReference>
<evidence type="ECO:0000313" key="2">
    <source>
        <dbReference type="Proteomes" id="UP001056778"/>
    </source>
</evidence>
<organism evidence="1 2">
    <name type="scientific">Holotrichia oblita</name>
    <name type="common">Chafer beetle</name>
    <dbReference type="NCBI Taxonomy" id="644536"/>
    <lineage>
        <taxon>Eukaryota</taxon>
        <taxon>Metazoa</taxon>
        <taxon>Ecdysozoa</taxon>
        <taxon>Arthropoda</taxon>
        <taxon>Hexapoda</taxon>
        <taxon>Insecta</taxon>
        <taxon>Pterygota</taxon>
        <taxon>Neoptera</taxon>
        <taxon>Endopterygota</taxon>
        <taxon>Coleoptera</taxon>
        <taxon>Polyphaga</taxon>
        <taxon>Scarabaeiformia</taxon>
        <taxon>Scarabaeidae</taxon>
        <taxon>Melolonthinae</taxon>
        <taxon>Holotrichia</taxon>
    </lineage>
</organism>
<keyword evidence="2" id="KW-1185">Reference proteome</keyword>
<comment type="caution">
    <text evidence="1">The sequence shown here is derived from an EMBL/GenBank/DDBJ whole genome shotgun (WGS) entry which is preliminary data.</text>
</comment>
<proteinExistence type="predicted"/>
<protein>
    <submittedName>
        <fullName evidence="1">Lipase</fullName>
    </submittedName>
</protein>
<name>A0ACB9TPP4_HOLOL</name>
<accession>A0ACB9TPP4</accession>
<evidence type="ECO:0000313" key="1">
    <source>
        <dbReference type="EMBL" id="KAI4468893.1"/>
    </source>
</evidence>